<accession>A0A3E5B8F1</accession>
<evidence type="ECO:0000313" key="2">
    <source>
        <dbReference type="Proteomes" id="UP000260983"/>
    </source>
</evidence>
<reference evidence="1 2" key="1">
    <citation type="submission" date="2018-08" db="EMBL/GenBank/DDBJ databases">
        <title>A genome reference for cultivated species of the human gut microbiota.</title>
        <authorList>
            <person name="Zou Y."/>
            <person name="Xue W."/>
            <person name="Luo G."/>
        </authorList>
    </citation>
    <scope>NUCLEOTIDE SEQUENCE [LARGE SCALE GENOMIC DNA]</scope>
    <source>
        <strain evidence="1 2">OM05-15BH</strain>
    </source>
</reference>
<proteinExistence type="predicted"/>
<protein>
    <recommendedName>
        <fullName evidence="3">DUF5017 domain-containing protein</fullName>
    </recommendedName>
</protein>
<dbReference type="NCBIfam" id="NF038128">
    <property type="entry name" value="choice_anch_J"/>
    <property type="match status" value="2"/>
</dbReference>
<dbReference type="AlphaFoldDB" id="A0A3E5B8F1"/>
<name>A0A3E5B8F1_9BACE</name>
<gene>
    <name evidence="1" type="ORF">DXB65_15495</name>
</gene>
<sequence length="814" mass="89139">MKKNIVFSMCASLLFLASCDYNEDNFPGYDELAIPKDVQNVELSLADGDYKKIAGLESNIKIATDKVDPEGIDFVAALEAMGTNKYFTETAPASWYLPAYLESLYPYLSDESKVTVAFNNAEKLPEYLTDFNGISAYELTSGDYKTVWGETVSASFLSPSTISKIPALLKQAVENPADGAMRMVNYAYSETEPSIGGGGVIPNVYQKVSGMAAEGGNYVFVAPDKEGKLIPFGRLTDETKSYGYMAGTAVTVTDGLISSDVSNYVLTVTPTATGYSLQRPDEKFIYLSGTYNSFNLGALPATGGDWKFSQNADGTTSIVNVEKKKTVKLNEYNGSYSFGSYPPSSFGIYLNASMKGSDGDFTFQDIKLEGVTYAWKYDSQNNYWKAAAFAGGVNNPTESWLVSTEIDLSGATAPSLSFDAAINFLNGNNRADFIEAKISADYVDNVTAATWTTLNATWSEGKGWTFVNSGKIDLKDYVGKKVRLAFAYKSTSACAPTIEIKNISVTEPKDGYYADVYLYKEVPENEVEAASAMMFASTRAAAKYNTSAVYRYDAATSTWKEYTTPDVTVAVLQPADYAKMGATYVSKPGETLPIYLKNAYPYAQADLTVAVVYYSSSSQAISATEFIYDGATWTETAKVMPTTMLFIKANGVWNEAKVYYANTFIGDEGGCTIQDVELGGKDYVWILDAKYGWKATGYLGGNKTTESWLLIPEINLKGALTPVLRFEAGLNYLYGAKAEDYISVCVSTDYTNDVTTATWEKLEFATWPDSFTFIPMEADFSKYNDKVIRIAIKYTSDATCASTFEVKNFSLQEE</sequence>
<dbReference type="PROSITE" id="PS51257">
    <property type="entry name" value="PROKAR_LIPOPROTEIN"/>
    <property type="match status" value="1"/>
</dbReference>
<dbReference type="EMBL" id="QSUL01000010">
    <property type="protein sequence ID" value="RGN33880.1"/>
    <property type="molecule type" value="Genomic_DNA"/>
</dbReference>
<evidence type="ECO:0000313" key="1">
    <source>
        <dbReference type="EMBL" id="RGN33880.1"/>
    </source>
</evidence>
<dbReference type="RefSeq" id="WP_117724783.1">
    <property type="nucleotide sequence ID" value="NZ_QSUL01000010.1"/>
</dbReference>
<organism evidence="1 2">
    <name type="scientific">Bacteroides oleiciplenus</name>
    <dbReference type="NCBI Taxonomy" id="626931"/>
    <lineage>
        <taxon>Bacteria</taxon>
        <taxon>Pseudomonadati</taxon>
        <taxon>Bacteroidota</taxon>
        <taxon>Bacteroidia</taxon>
        <taxon>Bacteroidales</taxon>
        <taxon>Bacteroidaceae</taxon>
        <taxon>Bacteroides</taxon>
    </lineage>
</organism>
<comment type="caution">
    <text evidence="1">The sequence shown here is derived from an EMBL/GenBank/DDBJ whole genome shotgun (WGS) entry which is preliminary data.</text>
</comment>
<dbReference type="Proteomes" id="UP000260983">
    <property type="component" value="Unassembled WGS sequence"/>
</dbReference>
<evidence type="ECO:0008006" key="3">
    <source>
        <dbReference type="Google" id="ProtNLM"/>
    </source>
</evidence>